<dbReference type="RefSeq" id="WP_139255610.1">
    <property type="nucleotide sequence ID" value="NZ_FRDK01000002.1"/>
</dbReference>
<evidence type="ECO:0000313" key="2">
    <source>
        <dbReference type="Proteomes" id="UP000077164"/>
    </source>
</evidence>
<organism evidence="1 2">
    <name type="scientific">Flavobacterium fryxellicola</name>
    <dbReference type="NCBI Taxonomy" id="249352"/>
    <lineage>
        <taxon>Bacteria</taxon>
        <taxon>Pseudomonadati</taxon>
        <taxon>Bacteroidota</taxon>
        <taxon>Flavobacteriia</taxon>
        <taxon>Flavobacteriales</taxon>
        <taxon>Flavobacteriaceae</taxon>
        <taxon>Flavobacterium</taxon>
    </lineage>
</organism>
<dbReference type="Proteomes" id="UP000077164">
    <property type="component" value="Unassembled WGS sequence"/>
</dbReference>
<dbReference type="STRING" id="249352.SAMN05444395_102523"/>
<comment type="caution">
    <text evidence="1">The sequence shown here is derived from an EMBL/GenBank/DDBJ whole genome shotgun (WGS) entry which is preliminary data.</text>
</comment>
<dbReference type="EMBL" id="LVJE01000010">
    <property type="protein sequence ID" value="OAB28779.1"/>
    <property type="molecule type" value="Genomic_DNA"/>
</dbReference>
<dbReference type="AlphaFoldDB" id="A0A167XX54"/>
<name>A0A167XX54_9FLAO</name>
<evidence type="ECO:0000313" key="1">
    <source>
        <dbReference type="EMBL" id="OAB28779.1"/>
    </source>
</evidence>
<gene>
    <name evidence="1" type="ORF">FBFR_04725</name>
</gene>
<sequence length="375" mass="44725">MKYFGYINKETFKVLNNTEKLNFLINNSLFVYSLDPIHTSNPFTQEEIASMSMVKKQLLVMSVISSMAQESGKGDDCFYFTDQDHNNIGIFIQENKKTKCVKIEPTQSFLDEFYEDLTKKYEDKILSEKYQFYEKFNDDIFGLDHKKQIKLALKSYKEIYKSLHQDDNTFIGNYVGKKNHDFAIESKLELVVYEKLKYQHSLINLYSYFEYLYGKKSYLKNNFYTINQEIIDSIIKYESRKQIMKDLNDKYNFENNNEIDSKKDINHQAPKNDVIPFLNFIRHENKTEIERIIKLHYSDLRGVSLRYLIEFLIDQQILLINYGDKTKIYESIKILFDNKDIGTPSSVFDLKIDREKDHKYLNAKNNFLNKFDKLL</sequence>
<reference evidence="1 2" key="1">
    <citation type="submission" date="2016-03" db="EMBL/GenBank/DDBJ databases">
        <title>Draft genome sequence of Flavobacterium fryxellicola DSM 16209.</title>
        <authorList>
            <person name="Shin S.-K."/>
            <person name="Yi H."/>
        </authorList>
    </citation>
    <scope>NUCLEOTIDE SEQUENCE [LARGE SCALE GENOMIC DNA]</scope>
    <source>
        <strain evidence="1 2">DSM 16209</strain>
    </source>
</reference>
<keyword evidence="2" id="KW-1185">Reference proteome</keyword>
<proteinExistence type="predicted"/>
<accession>A0A167XX54</accession>
<protein>
    <submittedName>
        <fullName evidence="1">Uncharacterized protein</fullName>
    </submittedName>
</protein>